<dbReference type="CDD" id="cd02219">
    <property type="entry name" value="cupin_YjlB-like"/>
    <property type="match status" value="1"/>
</dbReference>
<gene>
    <name evidence="1" type="ORF">PENSTE_c011G06668</name>
</gene>
<keyword evidence="2" id="KW-1185">Reference proteome</keyword>
<sequence>MNEIISYDIKPTKLIPNSPKQLLLYKNVFVQDGKVDITRVYDTFLKNGWDVQWVTRYGRTQRSHYHPETHEAMIVVSGPGSIRWGVADLDDDDEKHTYGDVREEGGLLMEVNVGDVLIVPAGVAHKNYDPFTANPDFKPLTGKARGIESDDPRAMVQNVELEGFTMMGAYPRGLNWSWEEKGDPSTFEACWNVEVPTLDPVFGVEGGIRKYWN</sequence>
<comment type="caution">
    <text evidence="1">The sequence shown here is derived from an EMBL/GenBank/DDBJ whole genome shotgun (WGS) entry which is preliminary data.</text>
</comment>
<protein>
    <recommendedName>
        <fullName evidence="3">Cupin type-1 domain-containing protein</fullName>
    </recommendedName>
</protein>
<dbReference type="InterPro" id="IPR011051">
    <property type="entry name" value="RmlC_Cupin_sf"/>
</dbReference>
<dbReference type="PANTHER" id="PTHR36448">
    <property type="entry name" value="BLR7373 PROTEIN"/>
    <property type="match status" value="1"/>
</dbReference>
<dbReference type="Proteomes" id="UP000191285">
    <property type="component" value="Unassembled WGS sequence"/>
</dbReference>
<organism evidence="1 2">
    <name type="scientific">Penicillium steckii</name>
    <dbReference type="NCBI Taxonomy" id="303698"/>
    <lineage>
        <taxon>Eukaryota</taxon>
        <taxon>Fungi</taxon>
        <taxon>Dikarya</taxon>
        <taxon>Ascomycota</taxon>
        <taxon>Pezizomycotina</taxon>
        <taxon>Eurotiomycetes</taxon>
        <taxon>Eurotiomycetidae</taxon>
        <taxon>Eurotiales</taxon>
        <taxon>Aspergillaceae</taxon>
        <taxon>Penicillium</taxon>
    </lineage>
</organism>
<evidence type="ECO:0000313" key="2">
    <source>
        <dbReference type="Proteomes" id="UP000191285"/>
    </source>
</evidence>
<name>A0A1V6T6E4_9EURO</name>
<accession>A0A1V6T6E4</accession>
<dbReference type="EMBL" id="MLKD01000011">
    <property type="protein sequence ID" value="OQE21918.1"/>
    <property type="molecule type" value="Genomic_DNA"/>
</dbReference>
<dbReference type="PANTHER" id="PTHR36448:SF3">
    <property type="entry name" value="CUPIN TYPE-2 DOMAIN-CONTAINING PROTEIN"/>
    <property type="match status" value="1"/>
</dbReference>
<proteinExistence type="predicted"/>
<dbReference type="InterPro" id="IPR014710">
    <property type="entry name" value="RmlC-like_jellyroll"/>
</dbReference>
<evidence type="ECO:0008006" key="3">
    <source>
        <dbReference type="Google" id="ProtNLM"/>
    </source>
</evidence>
<dbReference type="Gene3D" id="2.60.120.10">
    <property type="entry name" value="Jelly Rolls"/>
    <property type="match status" value="1"/>
</dbReference>
<dbReference type="STRING" id="303698.A0A1V6T6E4"/>
<evidence type="ECO:0000313" key="1">
    <source>
        <dbReference type="EMBL" id="OQE21918.1"/>
    </source>
</evidence>
<dbReference type="InterPro" id="IPR047121">
    <property type="entry name" value="YjiB-like"/>
</dbReference>
<dbReference type="AlphaFoldDB" id="A0A1V6T6E4"/>
<dbReference type="SUPFAM" id="SSF51182">
    <property type="entry name" value="RmlC-like cupins"/>
    <property type="match status" value="1"/>
</dbReference>
<reference evidence="2" key="1">
    <citation type="journal article" date="2017" name="Nat. Microbiol.">
        <title>Global analysis of biosynthetic gene clusters reveals vast potential of secondary metabolite production in Penicillium species.</title>
        <authorList>
            <person name="Nielsen J.C."/>
            <person name="Grijseels S."/>
            <person name="Prigent S."/>
            <person name="Ji B."/>
            <person name="Dainat J."/>
            <person name="Nielsen K.F."/>
            <person name="Frisvad J.C."/>
            <person name="Workman M."/>
            <person name="Nielsen J."/>
        </authorList>
    </citation>
    <scope>NUCLEOTIDE SEQUENCE [LARGE SCALE GENOMIC DNA]</scope>
    <source>
        <strain evidence="2">IBT 24891</strain>
    </source>
</reference>
<dbReference type="OrthoDB" id="2446447at2759"/>